<name>A0ABZ1YYM3_9NOCA</name>
<keyword evidence="2" id="KW-1185">Reference proteome</keyword>
<accession>A0ABZ1YYM3</accession>
<sequence length="72" mass="8106">MSVKKIKIPGDSSAEQIEFIAALRDPLRLRRTPESGSYLSRNLGAAGPADTSWSDTDRWQRWLLTRSDDDEA</sequence>
<dbReference type="Proteomes" id="UP001432062">
    <property type="component" value="Chromosome"/>
</dbReference>
<protein>
    <submittedName>
        <fullName evidence="1">Uncharacterized protein</fullName>
    </submittedName>
</protein>
<evidence type="ECO:0000313" key="2">
    <source>
        <dbReference type="Proteomes" id="UP001432062"/>
    </source>
</evidence>
<gene>
    <name evidence="1" type="ORF">OG563_09485</name>
</gene>
<dbReference type="EMBL" id="CP109441">
    <property type="protein sequence ID" value="WUV48402.1"/>
    <property type="molecule type" value="Genomic_DNA"/>
</dbReference>
<dbReference type="RefSeq" id="WP_329412746.1">
    <property type="nucleotide sequence ID" value="NZ_CP109441.1"/>
</dbReference>
<proteinExistence type="predicted"/>
<evidence type="ECO:0000313" key="1">
    <source>
        <dbReference type="EMBL" id="WUV48402.1"/>
    </source>
</evidence>
<reference evidence="1" key="1">
    <citation type="submission" date="2022-10" db="EMBL/GenBank/DDBJ databases">
        <title>The complete genomes of actinobacterial strains from the NBC collection.</title>
        <authorList>
            <person name="Joergensen T.S."/>
            <person name="Alvarez Arevalo M."/>
            <person name="Sterndorff E.B."/>
            <person name="Faurdal D."/>
            <person name="Vuksanovic O."/>
            <person name="Mourched A.-S."/>
            <person name="Charusanti P."/>
            <person name="Shaw S."/>
            <person name="Blin K."/>
            <person name="Weber T."/>
        </authorList>
    </citation>
    <scope>NUCLEOTIDE SEQUENCE</scope>
    <source>
        <strain evidence="1">NBC_01482</strain>
    </source>
</reference>
<organism evidence="1 2">
    <name type="scientific">Nocardia vinacea</name>
    <dbReference type="NCBI Taxonomy" id="96468"/>
    <lineage>
        <taxon>Bacteria</taxon>
        <taxon>Bacillati</taxon>
        <taxon>Actinomycetota</taxon>
        <taxon>Actinomycetes</taxon>
        <taxon>Mycobacteriales</taxon>
        <taxon>Nocardiaceae</taxon>
        <taxon>Nocardia</taxon>
    </lineage>
</organism>